<feature type="transmembrane region" description="Helical" evidence="9">
    <location>
        <begin position="21"/>
        <end position="41"/>
    </location>
</feature>
<dbReference type="EMBL" id="BJYZ01000037">
    <property type="protein sequence ID" value="GEO42181.1"/>
    <property type="molecule type" value="Genomic_DNA"/>
</dbReference>
<evidence type="ECO:0000313" key="11">
    <source>
        <dbReference type="EMBL" id="GEO42181.1"/>
    </source>
</evidence>
<evidence type="ECO:0000259" key="10">
    <source>
        <dbReference type="Pfam" id="PF04290"/>
    </source>
</evidence>
<keyword evidence="2 9" id="KW-0813">Transport</keyword>
<evidence type="ECO:0000256" key="1">
    <source>
        <dbReference type="ARBA" id="ARBA00004429"/>
    </source>
</evidence>
<dbReference type="GO" id="GO:0022857">
    <property type="term" value="F:transmembrane transporter activity"/>
    <property type="evidence" value="ECO:0007669"/>
    <property type="project" value="UniProtKB-UniRule"/>
</dbReference>
<gene>
    <name evidence="11" type="ORF">SAE02_63290</name>
</gene>
<evidence type="ECO:0000256" key="6">
    <source>
        <dbReference type="ARBA" id="ARBA00022989"/>
    </source>
</evidence>
<feature type="domain" description="Tripartite ATP-independent periplasmic transporters DctQ component" evidence="10">
    <location>
        <begin position="30"/>
        <end position="156"/>
    </location>
</feature>
<evidence type="ECO:0000313" key="12">
    <source>
        <dbReference type="Proteomes" id="UP000321523"/>
    </source>
</evidence>
<dbReference type="PANTHER" id="PTHR35011:SF4">
    <property type="entry name" value="SLL1102 PROTEIN"/>
    <property type="match status" value="1"/>
</dbReference>
<dbReference type="InterPro" id="IPR007387">
    <property type="entry name" value="TRAP_DctQ"/>
</dbReference>
<evidence type="ECO:0000256" key="8">
    <source>
        <dbReference type="ARBA" id="ARBA00038436"/>
    </source>
</evidence>
<keyword evidence="7 9" id="KW-0472">Membrane</keyword>
<dbReference type="AlphaFoldDB" id="A0A512E0C7"/>
<feature type="transmembrane region" description="Helical" evidence="9">
    <location>
        <begin position="134"/>
        <end position="152"/>
    </location>
</feature>
<organism evidence="11 12">
    <name type="scientific">Skermanella aerolata</name>
    <dbReference type="NCBI Taxonomy" id="393310"/>
    <lineage>
        <taxon>Bacteria</taxon>
        <taxon>Pseudomonadati</taxon>
        <taxon>Pseudomonadota</taxon>
        <taxon>Alphaproteobacteria</taxon>
        <taxon>Rhodospirillales</taxon>
        <taxon>Azospirillaceae</taxon>
        <taxon>Skermanella</taxon>
    </lineage>
</organism>
<keyword evidence="12" id="KW-1185">Reference proteome</keyword>
<evidence type="ECO:0000256" key="7">
    <source>
        <dbReference type="ARBA" id="ARBA00023136"/>
    </source>
</evidence>
<comment type="function">
    <text evidence="9">Part of the tripartite ATP-independent periplasmic (TRAP) transport system.</text>
</comment>
<keyword evidence="4 9" id="KW-0997">Cell inner membrane</keyword>
<feature type="transmembrane region" description="Helical" evidence="9">
    <location>
        <begin position="92"/>
        <end position="114"/>
    </location>
</feature>
<evidence type="ECO:0000256" key="3">
    <source>
        <dbReference type="ARBA" id="ARBA00022475"/>
    </source>
</evidence>
<dbReference type="OrthoDB" id="9794346at2"/>
<dbReference type="GO" id="GO:0005886">
    <property type="term" value="C:plasma membrane"/>
    <property type="evidence" value="ECO:0007669"/>
    <property type="project" value="UniProtKB-SubCell"/>
</dbReference>
<sequence>MSALALFVRIVNQLNEWIGRTVSWLTLGVVLVCFSVVVLRYAFNIGFVWMQDIYVWLHAIAFTLGAGYALLHDHHVRVDIFYRPASERYKAWLNLFGVLLLLLPFVTILVYWGWGYVVRSWMLQERSQNVGGMHGLYVIKSCLIAFAVLVGLQGLSIASRSILILTGNRTLLSPRDLPPAENMEGA</sequence>
<comment type="subunit">
    <text evidence="9">The complex comprises the extracytoplasmic solute receptor protein and the two transmembrane proteins.</text>
</comment>
<comment type="caution">
    <text evidence="11">The sequence shown here is derived from an EMBL/GenBank/DDBJ whole genome shotgun (WGS) entry which is preliminary data.</text>
</comment>
<dbReference type="InterPro" id="IPR055348">
    <property type="entry name" value="DctQ"/>
</dbReference>
<reference evidence="11 12" key="1">
    <citation type="submission" date="2019-07" db="EMBL/GenBank/DDBJ databases">
        <title>Whole genome shotgun sequence of Skermanella aerolata NBRC 106429.</title>
        <authorList>
            <person name="Hosoyama A."/>
            <person name="Uohara A."/>
            <person name="Ohji S."/>
            <person name="Ichikawa N."/>
        </authorList>
    </citation>
    <scope>NUCLEOTIDE SEQUENCE [LARGE SCALE GENOMIC DNA]</scope>
    <source>
        <strain evidence="11 12">NBRC 106429</strain>
    </source>
</reference>
<accession>A0A512E0C7</accession>
<evidence type="ECO:0000256" key="9">
    <source>
        <dbReference type="RuleBase" id="RU369079"/>
    </source>
</evidence>
<keyword evidence="3" id="KW-1003">Cell membrane</keyword>
<evidence type="ECO:0000256" key="2">
    <source>
        <dbReference type="ARBA" id="ARBA00022448"/>
    </source>
</evidence>
<name>A0A512E0C7_9PROT</name>
<comment type="similarity">
    <text evidence="8 9">Belongs to the TRAP transporter small permease family.</text>
</comment>
<feature type="transmembrane region" description="Helical" evidence="9">
    <location>
        <begin position="53"/>
        <end position="71"/>
    </location>
</feature>
<dbReference type="PANTHER" id="PTHR35011">
    <property type="entry name" value="2,3-DIKETO-L-GULONATE TRAP TRANSPORTER SMALL PERMEASE PROTEIN YIAM"/>
    <property type="match status" value="1"/>
</dbReference>
<dbReference type="RefSeq" id="WP_044434982.1">
    <property type="nucleotide sequence ID" value="NZ_BJYZ01000037.1"/>
</dbReference>
<keyword evidence="5 9" id="KW-0812">Transmembrane</keyword>
<keyword evidence="6 9" id="KW-1133">Transmembrane helix</keyword>
<protein>
    <recommendedName>
        <fullName evidence="9">TRAP transporter small permease protein</fullName>
    </recommendedName>
</protein>
<evidence type="ECO:0000256" key="5">
    <source>
        <dbReference type="ARBA" id="ARBA00022692"/>
    </source>
</evidence>
<dbReference type="Pfam" id="PF04290">
    <property type="entry name" value="DctQ"/>
    <property type="match status" value="1"/>
</dbReference>
<comment type="subcellular location">
    <subcellularLocation>
        <location evidence="1 9">Cell inner membrane</location>
        <topology evidence="1 9">Multi-pass membrane protein</topology>
    </subcellularLocation>
</comment>
<evidence type="ECO:0000256" key="4">
    <source>
        <dbReference type="ARBA" id="ARBA00022519"/>
    </source>
</evidence>
<proteinExistence type="inferred from homology"/>
<dbReference type="Proteomes" id="UP000321523">
    <property type="component" value="Unassembled WGS sequence"/>
</dbReference>